<evidence type="ECO:0000256" key="4">
    <source>
        <dbReference type="ARBA" id="ARBA00022679"/>
    </source>
</evidence>
<proteinExistence type="predicted"/>
<feature type="transmembrane region" description="Helical" evidence="12">
    <location>
        <begin position="268"/>
        <end position="288"/>
    </location>
</feature>
<dbReference type="Proteomes" id="UP000297890">
    <property type="component" value="Unassembled WGS sequence"/>
</dbReference>
<evidence type="ECO:0000313" key="15">
    <source>
        <dbReference type="Proteomes" id="UP000297890"/>
    </source>
</evidence>
<comment type="catalytic activity">
    <reaction evidence="1">
        <text>S-ubiquitinyl-[E2 ubiquitin-conjugating enzyme]-L-cysteine + [acceptor protein]-L-lysine = [E2 ubiquitin-conjugating enzyme]-L-cysteine + N(6)-ubiquitinyl-[acceptor protein]-L-lysine.</text>
        <dbReference type="EC" id="2.3.2.27"/>
    </reaction>
</comment>
<keyword evidence="5 12" id="KW-0812">Transmembrane</keyword>
<dbReference type="GO" id="GO:0061630">
    <property type="term" value="F:ubiquitin protein ligase activity"/>
    <property type="evidence" value="ECO:0007669"/>
    <property type="project" value="UniProtKB-EC"/>
</dbReference>
<keyword evidence="9" id="KW-0862">Zinc</keyword>
<feature type="transmembrane region" description="Helical" evidence="12">
    <location>
        <begin position="6"/>
        <end position="23"/>
    </location>
</feature>
<dbReference type="GO" id="GO:0016020">
    <property type="term" value="C:membrane"/>
    <property type="evidence" value="ECO:0007669"/>
    <property type="project" value="UniProtKB-SubCell"/>
</dbReference>
<evidence type="ECO:0000313" key="14">
    <source>
        <dbReference type="EMBL" id="TFZ82713.1"/>
    </source>
</evidence>
<dbReference type="EMBL" id="SRIO01000007">
    <property type="protein sequence ID" value="TFZ82713.1"/>
    <property type="molecule type" value="Genomic_DNA"/>
</dbReference>
<dbReference type="GO" id="GO:0016567">
    <property type="term" value="P:protein ubiquitination"/>
    <property type="evidence" value="ECO:0007669"/>
    <property type="project" value="InterPro"/>
</dbReference>
<keyword evidence="6" id="KW-0479">Metal-binding</keyword>
<dbReference type="AlphaFoldDB" id="A0A4Z0F8M5"/>
<organism evidence="14 15">
    <name type="scientific">Candidatus Macondimonas diazotrophica</name>
    <dbReference type="NCBI Taxonomy" id="2305248"/>
    <lineage>
        <taxon>Bacteria</taxon>
        <taxon>Pseudomonadati</taxon>
        <taxon>Pseudomonadota</taxon>
        <taxon>Gammaproteobacteria</taxon>
        <taxon>Chromatiales</taxon>
        <taxon>Ectothiorhodospiraceae</taxon>
        <taxon>Candidatus Macondimonas</taxon>
    </lineage>
</organism>
<evidence type="ECO:0000256" key="11">
    <source>
        <dbReference type="ARBA" id="ARBA00023136"/>
    </source>
</evidence>
<keyword evidence="7" id="KW-0863">Zinc-finger</keyword>
<evidence type="ECO:0000256" key="1">
    <source>
        <dbReference type="ARBA" id="ARBA00000900"/>
    </source>
</evidence>
<comment type="subcellular location">
    <subcellularLocation>
        <location evidence="2">Membrane</location>
        <topology evidence="2">Multi-pass membrane protein</topology>
    </subcellularLocation>
</comment>
<comment type="caution">
    <text evidence="14">The sequence shown here is derived from an EMBL/GenBank/DDBJ whole genome shotgun (WGS) entry which is preliminary data.</text>
</comment>
<reference evidence="14 15" key="1">
    <citation type="journal article" date="2019" name="ISME J.">
        <title>Candidatus Macondimonas diazotrophica, a novel gammaproteobacterial genus dominating crude-oil-contaminated coastal sediments.</title>
        <authorList>
            <person name="Karthikeyan S."/>
            <person name="Konstantinidis K."/>
        </authorList>
    </citation>
    <scope>NUCLEOTIDE SEQUENCE [LARGE SCALE GENOMIC DNA]</scope>
    <source>
        <strain evidence="14 15">KTK01</strain>
    </source>
</reference>
<keyword evidence="8" id="KW-0833">Ubl conjugation pathway</keyword>
<keyword evidence="11 12" id="KW-0472">Membrane</keyword>
<evidence type="ECO:0000256" key="7">
    <source>
        <dbReference type="ARBA" id="ARBA00022771"/>
    </source>
</evidence>
<dbReference type="Pfam" id="PF12483">
    <property type="entry name" value="GIDE"/>
    <property type="match status" value="1"/>
</dbReference>
<gene>
    <name evidence="14" type="ORF">E4680_07060</name>
</gene>
<keyword evidence="4" id="KW-0808">Transferase</keyword>
<name>A0A4Z0F8M5_9GAMM</name>
<dbReference type="RefSeq" id="WP_135281700.1">
    <property type="nucleotide sequence ID" value="NZ_SRIO01000007.1"/>
</dbReference>
<protein>
    <recommendedName>
        <fullName evidence="3">RING-type E3 ubiquitin transferase</fullName>
        <ecNumber evidence="3">2.3.2.27</ecNumber>
    </recommendedName>
</protein>
<evidence type="ECO:0000256" key="12">
    <source>
        <dbReference type="SAM" id="Phobius"/>
    </source>
</evidence>
<keyword evidence="15" id="KW-1185">Reference proteome</keyword>
<evidence type="ECO:0000256" key="3">
    <source>
        <dbReference type="ARBA" id="ARBA00012483"/>
    </source>
</evidence>
<dbReference type="InterPro" id="IPR022170">
    <property type="entry name" value="MUL1-like"/>
</dbReference>
<dbReference type="OrthoDB" id="7013907at2"/>
<evidence type="ECO:0000256" key="5">
    <source>
        <dbReference type="ARBA" id="ARBA00022692"/>
    </source>
</evidence>
<sequence>MTDPQLWGLAAALIIGGFSLWFGSLRRLRWVRDTPTSRVRSAAQGIVELVGHVRPLPGELLVSPMSAQPAVWWECSVSRRDEGRAGRRRWTRVAQRRSDAGFLLDDGSGVCTIQPDGARVMAQTRVWYGSTPWPRPGSRDVRWRWLRPAPYRYTEKLLPVGQKIYVLGEFKTCRASDGATAQSTFKRLMAEWKQDQTGLHARFDRNGDGRIDMAEWEMARDAARREVEVAQARLSRQPAMNRVVAPADGSPYLLSVKSGEDLIRRGRLAALSGLILALLGFALLAQALR</sequence>
<dbReference type="EC" id="2.3.2.27" evidence="3"/>
<evidence type="ECO:0000256" key="9">
    <source>
        <dbReference type="ARBA" id="ARBA00022833"/>
    </source>
</evidence>
<dbReference type="GO" id="GO:0008270">
    <property type="term" value="F:zinc ion binding"/>
    <property type="evidence" value="ECO:0007669"/>
    <property type="project" value="UniProtKB-KW"/>
</dbReference>
<feature type="domain" description="E3 Ubiquitin ligase MUL1-like" evidence="13">
    <location>
        <begin position="79"/>
        <end position="172"/>
    </location>
</feature>
<evidence type="ECO:0000256" key="8">
    <source>
        <dbReference type="ARBA" id="ARBA00022786"/>
    </source>
</evidence>
<keyword evidence="10 12" id="KW-1133">Transmembrane helix</keyword>
<accession>A0A4Z0F8M5</accession>
<evidence type="ECO:0000256" key="2">
    <source>
        <dbReference type="ARBA" id="ARBA00004141"/>
    </source>
</evidence>
<dbReference type="InterPro" id="IPR018247">
    <property type="entry name" value="EF_Hand_1_Ca_BS"/>
</dbReference>
<evidence type="ECO:0000256" key="6">
    <source>
        <dbReference type="ARBA" id="ARBA00022723"/>
    </source>
</evidence>
<evidence type="ECO:0000256" key="10">
    <source>
        <dbReference type="ARBA" id="ARBA00022989"/>
    </source>
</evidence>
<dbReference type="PROSITE" id="PS00018">
    <property type="entry name" value="EF_HAND_1"/>
    <property type="match status" value="1"/>
</dbReference>
<evidence type="ECO:0000259" key="13">
    <source>
        <dbReference type="Pfam" id="PF12483"/>
    </source>
</evidence>